<dbReference type="PIRSF" id="PIRSF032086">
    <property type="entry name" value="UCP032086"/>
    <property type="match status" value="1"/>
</dbReference>
<evidence type="ECO:0000313" key="3">
    <source>
        <dbReference type="Proteomes" id="UP000017837"/>
    </source>
</evidence>
<keyword evidence="1" id="KW-1133">Transmembrane helix</keyword>
<dbReference type="EMBL" id="AWGB01000006">
    <property type="protein sequence ID" value="ESQ93978.1"/>
    <property type="molecule type" value="Genomic_DNA"/>
</dbReference>
<dbReference type="Proteomes" id="UP000017837">
    <property type="component" value="Unassembled WGS sequence"/>
</dbReference>
<keyword evidence="1" id="KW-0812">Transmembrane</keyword>
<dbReference type="PATRIC" id="fig|1121022.4.peg.918"/>
<keyword evidence="3" id="KW-1185">Reference proteome</keyword>
<feature type="transmembrane region" description="Helical" evidence="1">
    <location>
        <begin position="192"/>
        <end position="210"/>
    </location>
</feature>
<comment type="caution">
    <text evidence="2">The sequence shown here is derived from an EMBL/GenBank/DDBJ whole genome shotgun (WGS) entry which is preliminary data.</text>
</comment>
<evidence type="ECO:0000313" key="2">
    <source>
        <dbReference type="EMBL" id="ESQ93978.1"/>
    </source>
</evidence>
<evidence type="ECO:0000256" key="1">
    <source>
        <dbReference type="SAM" id="Phobius"/>
    </source>
</evidence>
<name>V4RS08_9CAUL</name>
<organism evidence="2 3">
    <name type="scientific">Asticcacaulis benevestitus DSM 16100 = ATCC BAA-896</name>
    <dbReference type="NCBI Taxonomy" id="1121022"/>
    <lineage>
        <taxon>Bacteria</taxon>
        <taxon>Pseudomonadati</taxon>
        <taxon>Pseudomonadota</taxon>
        <taxon>Alphaproteobacteria</taxon>
        <taxon>Caulobacterales</taxon>
        <taxon>Caulobacteraceae</taxon>
        <taxon>Asticcacaulis</taxon>
    </lineage>
</organism>
<proteinExistence type="predicted"/>
<sequence>MAGFLGNFRNVMLASFLLAALVIFGFGKHGAGFNEVFLIAVIRWAHVLCGVLWVGLLYYFNFVQIRVMPDIPADLKPAISKYIAPEALFWFRYSALFTVVFGLILAWLRGYIVEAMSFGFVSLTAKGYAFGFDSANSQFIFIGVGMWLALIMFMNVWHAIWPAQKIALGIREGFTPEQKAAAAKKAMMFSRINTLLSLPMLASMAMYQTIFG</sequence>
<evidence type="ECO:0008006" key="4">
    <source>
        <dbReference type="Google" id="ProtNLM"/>
    </source>
</evidence>
<dbReference type="OrthoDB" id="9787495at2"/>
<dbReference type="AlphaFoldDB" id="V4RS08"/>
<feature type="transmembrane region" description="Helical" evidence="1">
    <location>
        <begin position="37"/>
        <end position="60"/>
    </location>
</feature>
<feature type="transmembrane region" description="Helical" evidence="1">
    <location>
        <begin position="139"/>
        <end position="161"/>
    </location>
</feature>
<feature type="transmembrane region" description="Helical" evidence="1">
    <location>
        <begin position="89"/>
        <end position="108"/>
    </location>
</feature>
<dbReference type="InterPro" id="IPR016988">
    <property type="entry name" value="UCP032086"/>
</dbReference>
<dbReference type="RefSeq" id="WP_018079913.1">
    <property type="nucleotide sequence ID" value="NZ_AQWM01000001.1"/>
</dbReference>
<gene>
    <name evidence="2" type="ORF">ABENE_04625</name>
</gene>
<dbReference type="STRING" id="1121022.GCA_000376105_00232"/>
<protein>
    <recommendedName>
        <fullName evidence="4">Urate oxidase N-terminal domain-containing protein</fullName>
    </recommendedName>
</protein>
<keyword evidence="1" id="KW-0472">Membrane</keyword>
<reference evidence="2 3" key="1">
    <citation type="journal article" date="2014" name="Nature">
        <title>Sequential evolution of bacterial morphology by co-option of a developmental regulator.</title>
        <authorList>
            <person name="Jiang C."/>
            <person name="Brown P.J."/>
            <person name="Ducret A."/>
            <person name="Brun Y.V."/>
        </authorList>
    </citation>
    <scope>NUCLEOTIDE SEQUENCE [LARGE SCALE GENOMIC DNA]</scope>
    <source>
        <strain evidence="2 3">DSM 16100</strain>
    </source>
</reference>
<dbReference type="eggNOG" id="COG3748">
    <property type="taxonomic scope" value="Bacteria"/>
</dbReference>
<accession>V4RS08</accession>